<evidence type="ECO:0000256" key="7">
    <source>
        <dbReference type="ARBA" id="ARBA00023027"/>
    </source>
</evidence>
<evidence type="ECO:0000313" key="12">
    <source>
        <dbReference type="EMBL" id="MCC8362957.1"/>
    </source>
</evidence>
<feature type="domain" description="External alternative NADH-ubiquinone oxidoreductase-like C-terminal" evidence="11">
    <location>
        <begin position="348"/>
        <end position="400"/>
    </location>
</feature>
<evidence type="ECO:0000256" key="1">
    <source>
        <dbReference type="ARBA" id="ARBA00005272"/>
    </source>
</evidence>
<dbReference type="EC" id="1.6.5.9" evidence="2"/>
<evidence type="ECO:0000256" key="2">
    <source>
        <dbReference type="ARBA" id="ARBA00012637"/>
    </source>
</evidence>
<keyword evidence="4" id="KW-0274">FAD</keyword>
<dbReference type="Pfam" id="PF22366">
    <property type="entry name" value="NDH2_C"/>
    <property type="match status" value="1"/>
</dbReference>
<evidence type="ECO:0000256" key="5">
    <source>
        <dbReference type="ARBA" id="ARBA00022946"/>
    </source>
</evidence>
<dbReference type="InterPro" id="IPR045024">
    <property type="entry name" value="NDH-2"/>
</dbReference>
<comment type="caution">
    <text evidence="12">The sequence shown here is derived from an EMBL/GenBank/DDBJ whole genome shotgun (WGS) entry which is preliminary data.</text>
</comment>
<keyword evidence="3" id="KW-0285">Flavoprotein</keyword>
<protein>
    <recommendedName>
        <fullName evidence="2">NADH:ubiquinone reductase (non-electrogenic)</fullName>
        <ecNumber evidence="2">1.6.5.9</ecNumber>
    </recommendedName>
</protein>
<keyword evidence="9" id="KW-1133">Transmembrane helix</keyword>
<feature type="domain" description="FAD/NAD(P)-binding" evidence="10">
    <location>
        <begin position="6"/>
        <end position="322"/>
    </location>
</feature>
<evidence type="ECO:0000313" key="13">
    <source>
        <dbReference type="Proteomes" id="UP001165293"/>
    </source>
</evidence>
<keyword evidence="13" id="KW-1185">Reference proteome</keyword>
<sequence length="419" mass="45297">MNAVPHVVIVGGGFAGLWATRALASAKVRITLLDRGNHHLFQPLLYQVATAGLSAPDIAAPLRHILRGQRNVTVLMGEATVIDKTARRVQLASGDALEYDALMVCTGATHAYFGHDEWAPHAPGLKTLDDALAIRRRVLTAFERAEAERDPARRAALLTFAVVGGGPTGVELAGTLAEIARHTLRKEFRNIDPGSARVLLLEAGPRVLATFPEALSAKAAKQLARLGVEVRTGVPVSSIDAQGFVLGDQRVEACTVLWAAGVAASPLARSLDVPLDRAGRVAVEPDLTLPGHPEIFIAGDLATVKWGERLVPGVAPAAKQMGSYVARVLRARFANQPAPPPFGYKDYGNLATIGRRAAVVDLHGWHFSGYFAWVFWLVAHVFFLIGFRNRVVVLLDWAMAYWTYQRNARIVLGKDTMSR</sequence>
<keyword evidence="7" id="KW-0520">NAD</keyword>
<dbReference type="RefSeq" id="WP_230526527.1">
    <property type="nucleotide sequence ID" value="NZ_JAJGAK010000001.1"/>
</dbReference>
<dbReference type="InterPro" id="IPR036188">
    <property type="entry name" value="FAD/NAD-bd_sf"/>
</dbReference>
<keyword evidence="9" id="KW-0472">Membrane</keyword>
<keyword evidence="6" id="KW-0560">Oxidoreductase</keyword>
<evidence type="ECO:0000256" key="8">
    <source>
        <dbReference type="ARBA" id="ARBA00047599"/>
    </source>
</evidence>
<dbReference type="Gene3D" id="3.50.50.100">
    <property type="match status" value="1"/>
</dbReference>
<dbReference type="InterPro" id="IPR054585">
    <property type="entry name" value="NDH2-like_C"/>
</dbReference>
<proteinExistence type="inferred from homology"/>
<feature type="transmembrane region" description="Helical" evidence="9">
    <location>
        <begin position="370"/>
        <end position="387"/>
    </location>
</feature>
<keyword evidence="5" id="KW-0809">Transit peptide</keyword>
<dbReference type="PRINTS" id="PR00411">
    <property type="entry name" value="PNDRDTASEI"/>
</dbReference>
<dbReference type="EMBL" id="JAJGAK010000001">
    <property type="protein sequence ID" value="MCC8362957.1"/>
    <property type="molecule type" value="Genomic_DNA"/>
</dbReference>
<reference evidence="12" key="1">
    <citation type="submission" date="2021-10" db="EMBL/GenBank/DDBJ databases">
        <authorList>
            <person name="Lyu M."/>
            <person name="Wang X."/>
            <person name="Meng X."/>
            <person name="Xu K."/>
        </authorList>
    </citation>
    <scope>NUCLEOTIDE SEQUENCE</scope>
    <source>
        <strain evidence="12">A6</strain>
    </source>
</reference>
<dbReference type="Proteomes" id="UP001165293">
    <property type="component" value="Unassembled WGS sequence"/>
</dbReference>
<evidence type="ECO:0000256" key="6">
    <source>
        <dbReference type="ARBA" id="ARBA00023002"/>
    </source>
</evidence>
<comment type="similarity">
    <text evidence="1">Belongs to the NADH dehydrogenase family.</text>
</comment>
<gene>
    <name evidence="12" type="ORF">LK996_07695</name>
</gene>
<organism evidence="12 13">
    <name type="scientific">Noviluteimonas lactosilytica</name>
    <dbReference type="NCBI Taxonomy" id="2888523"/>
    <lineage>
        <taxon>Bacteria</taxon>
        <taxon>Pseudomonadati</taxon>
        <taxon>Pseudomonadota</taxon>
        <taxon>Gammaproteobacteria</taxon>
        <taxon>Lysobacterales</taxon>
        <taxon>Lysobacteraceae</taxon>
        <taxon>Noviluteimonas</taxon>
    </lineage>
</organism>
<comment type="catalytic activity">
    <reaction evidence="8">
        <text>a quinone + NADH + H(+) = a quinol + NAD(+)</text>
        <dbReference type="Rhea" id="RHEA:46160"/>
        <dbReference type="ChEBI" id="CHEBI:15378"/>
        <dbReference type="ChEBI" id="CHEBI:24646"/>
        <dbReference type="ChEBI" id="CHEBI:57540"/>
        <dbReference type="ChEBI" id="CHEBI:57945"/>
        <dbReference type="ChEBI" id="CHEBI:132124"/>
        <dbReference type="EC" id="1.6.5.9"/>
    </reaction>
</comment>
<evidence type="ECO:0000259" key="10">
    <source>
        <dbReference type="Pfam" id="PF07992"/>
    </source>
</evidence>
<accession>A0ABS8JHB0</accession>
<evidence type="ECO:0000256" key="3">
    <source>
        <dbReference type="ARBA" id="ARBA00022630"/>
    </source>
</evidence>
<dbReference type="InterPro" id="IPR023753">
    <property type="entry name" value="FAD/NAD-binding_dom"/>
</dbReference>
<dbReference type="SUPFAM" id="SSF51905">
    <property type="entry name" value="FAD/NAD(P)-binding domain"/>
    <property type="match status" value="2"/>
</dbReference>
<dbReference type="PANTHER" id="PTHR43706">
    <property type="entry name" value="NADH DEHYDROGENASE"/>
    <property type="match status" value="1"/>
</dbReference>
<dbReference type="PANTHER" id="PTHR43706:SF47">
    <property type="entry name" value="EXTERNAL NADH-UBIQUINONE OXIDOREDUCTASE 1, MITOCHONDRIAL-RELATED"/>
    <property type="match status" value="1"/>
</dbReference>
<dbReference type="PRINTS" id="PR00368">
    <property type="entry name" value="FADPNR"/>
</dbReference>
<evidence type="ECO:0000256" key="4">
    <source>
        <dbReference type="ARBA" id="ARBA00022827"/>
    </source>
</evidence>
<name>A0ABS8JHB0_9GAMM</name>
<evidence type="ECO:0000259" key="11">
    <source>
        <dbReference type="Pfam" id="PF22366"/>
    </source>
</evidence>
<keyword evidence="9" id="KW-0812">Transmembrane</keyword>
<dbReference type="Pfam" id="PF07992">
    <property type="entry name" value="Pyr_redox_2"/>
    <property type="match status" value="1"/>
</dbReference>
<evidence type="ECO:0000256" key="9">
    <source>
        <dbReference type="SAM" id="Phobius"/>
    </source>
</evidence>